<evidence type="ECO:0000256" key="1">
    <source>
        <dbReference type="SAM" id="Phobius"/>
    </source>
</evidence>
<accession>A0A317XFY8</accession>
<name>A0A317XFY8_9BASI</name>
<evidence type="ECO:0000313" key="2">
    <source>
        <dbReference type="EMBL" id="PWY97274.1"/>
    </source>
</evidence>
<reference evidence="2 3" key="1">
    <citation type="journal article" date="2018" name="Mol. Biol. Evol.">
        <title>Broad Genomic Sampling Reveals a Smut Pathogenic Ancestry of the Fungal Clade Ustilaginomycotina.</title>
        <authorList>
            <person name="Kijpornyongpan T."/>
            <person name="Mondo S.J."/>
            <person name="Barry K."/>
            <person name="Sandor L."/>
            <person name="Lee J."/>
            <person name="Lipzen A."/>
            <person name="Pangilinan J."/>
            <person name="LaButti K."/>
            <person name="Hainaut M."/>
            <person name="Henrissat B."/>
            <person name="Grigoriev I.V."/>
            <person name="Spatafora J.W."/>
            <person name="Aime M.C."/>
        </authorList>
    </citation>
    <scope>NUCLEOTIDE SEQUENCE [LARGE SCALE GENOMIC DNA]</scope>
    <source>
        <strain evidence="2 3">MCA 3645</strain>
    </source>
</reference>
<sequence>MRADSSSFGFVGSNPTWSTTFYLSLATCLLILMCLCALYVVNRILSCSFASVLSQDAWFRLWNAHLH</sequence>
<keyword evidence="3" id="KW-1185">Reference proteome</keyword>
<protein>
    <submittedName>
        <fullName evidence="2">Uncharacterized protein</fullName>
    </submittedName>
</protein>
<dbReference type="AlphaFoldDB" id="A0A317XFY8"/>
<dbReference type="EMBL" id="KZ819212">
    <property type="protein sequence ID" value="PWY97274.1"/>
    <property type="molecule type" value="Genomic_DNA"/>
</dbReference>
<proteinExistence type="predicted"/>
<keyword evidence="1" id="KW-0472">Membrane</keyword>
<dbReference type="InParanoid" id="A0A317XFY8"/>
<keyword evidence="1" id="KW-1133">Transmembrane helix</keyword>
<organism evidence="2 3">
    <name type="scientific">Testicularia cyperi</name>
    <dbReference type="NCBI Taxonomy" id="1882483"/>
    <lineage>
        <taxon>Eukaryota</taxon>
        <taxon>Fungi</taxon>
        <taxon>Dikarya</taxon>
        <taxon>Basidiomycota</taxon>
        <taxon>Ustilaginomycotina</taxon>
        <taxon>Ustilaginomycetes</taxon>
        <taxon>Ustilaginales</taxon>
        <taxon>Anthracoideaceae</taxon>
        <taxon>Testicularia</taxon>
    </lineage>
</organism>
<keyword evidence="1" id="KW-0812">Transmembrane</keyword>
<evidence type="ECO:0000313" key="3">
    <source>
        <dbReference type="Proteomes" id="UP000246740"/>
    </source>
</evidence>
<feature type="transmembrane region" description="Helical" evidence="1">
    <location>
        <begin position="20"/>
        <end position="41"/>
    </location>
</feature>
<gene>
    <name evidence="2" type="ORF">BCV70DRAFT_68830</name>
</gene>
<dbReference type="Proteomes" id="UP000246740">
    <property type="component" value="Unassembled WGS sequence"/>
</dbReference>